<dbReference type="KEGG" id="api:115033885"/>
<proteinExistence type="predicted"/>
<keyword evidence="2" id="KW-1185">Reference proteome</keyword>
<evidence type="ECO:0000313" key="2">
    <source>
        <dbReference type="Proteomes" id="UP000007819"/>
    </source>
</evidence>
<dbReference type="AlphaFoldDB" id="A0A8R2NNR6"/>
<reference evidence="1" key="2">
    <citation type="submission" date="2022-06" db="UniProtKB">
        <authorList>
            <consortium name="EnsemblMetazoa"/>
        </authorList>
    </citation>
    <scope>IDENTIFICATION</scope>
</reference>
<sequence length="225" mass="25362">MILHLNFKFTALTLNDVSKMMPIEVDVDSIVYGFSSLSAYKPGTPFDVNVTGKCVPCQNTKLLQGIFGVSRKSKYERLIEVRLGLLICFNFIAYSHIEFTLGGEPPIRVLISIQTGLRSSEVNSDTSEDEFDMEQVVHYDYRKYFLDTVLGPAILKLGLDCRSRRKGAGNPFSSKWHLHPADWPELAFEVERLTTEAGTFGSFLFYIALHCLQLPQDAALNLISR</sequence>
<dbReference type="OrthoDB" id="10426554at2759"/>
<dbReference type="EnsemblMetazoa" id="XM_029488576.1">
    <property type="protein sequence ID" value="XP_029344436.1"/>
    <property type="gene ID" value="LOC115033885"/>
</dbReference>
<dbReference type="RefSeq" id="XP_029344436.1">
    <property type="nucleotide sequence ID" value="XM_029488576.1"/>
</dbReference>
<organism evidence="1 2">
    <name type="scientific">Acyrthosiphon pisum</name>
    <name type="common">Pea aphid</name>
    <dbReference type="NCBI Taxonomy" id="7029"/>
    <lineage>
        <taxon>Eukaryota</taxon>
        <taxon>Metazoa</taxon>
        <taxon>Ecdysozoa</taxon>
        <taxon>Arthropoda</taxon>
        <taxon>Hexapoda</taxon>
        <taxon>Insecta</taxon>
        <taxon>Pterygota</taxon>
        <taxon>Neoptera</taxon>
        <taxon>Paraneoptera</taxon>
        <taxon>Hemiptera</taxon>
        <taxon>Sternorrhyncha</taxon>
        <taxon>Aphidomorpha</taxon>
        <taxon>Aphidoidea</taxon>
        <taxon>Aphididae</taxon>
        <taxon>Macrosiphini</taxon>
        <taxon>Acyrthosiphon</taxon>
    </lineage>
</organism>
<accession>A0A8R2NNR6</accession>
<evidence type="ECO:0000313" key="1">
    <source>
        <dbReference type="EnsemblMetazoa" id="XP_029344436.1"/>
    </source>
</evidence>
<protein>
    <submittedName>
        <fullName evidence="1">Uncharacterized protein</fullName>
    </submittedName>
</protein>
<dbReference type="Proteomes" id="UP000007819">
    <property type="component" value="Chromosome A1"/>
</dbReference>
<reference evidence="2" key="1">
    <citation type="submission" date="2010-06" db="EMBL/GenBank/DDBJ databases">
        <authorList>
            <person name="Jiang H."/>
            <person name="Abraham K."/>
            <person name="Ali S."/>
            <person name="Alsbrooks S.L."/>
            <person name="Anim B.N."/>
            <person name="Anosike U.S."/>
            <person name="Attaway T."/>
            <person name="Bandaranaike D.P."/>
            <person name="Battles P.K."/>
            <person name="Bell S.N."/>
            <person name="Bell A.V."/>
            <person name="Beltran B."/>
            <person name="Bickham C."/>
            <person name="Bustamante Y."/>
            <person name="Caleb T."/>
            <person name="Canada A."/>
            <person name="Cardenas V."/>
            <person name="Carter K."/>
            <person name="Chacko J."/>
            <person name="Chandrabose M.N."/>
            <person name="Chavez D."/>
            <person name="Chavez A."/>
            <person name="Chen L."/>
            <person name="Chu H.-S."/>
            <person name="Claassen K.J."/>
            <person name="Cockrell R."/>
            <person name="Collins M."/>
            <person name="Cooper J.A."/>
            <person name="Cree A."/>
            <person name="Curry S.M."/>
            <person name="Da Y."/>
            <person name="Dao M.D."/>
            <person name="Das B."/>
            <person name="Davila M.-L."/>
            <person name="Davy-Carroll L."/>
            <person name="Denson S."/>
            <person name="Dinh H."/>
            <person name="Ebong V.E."/>
            <person name="Edwards J.R."/>
            <person name="Egan A."/>
            <person name="El-Daye J."/>
            <person name="Escobedo L."/>
            <person name="Fernandez S."/>
            <person name="Fernando P.R."/>
            <person name="Flagg N."/>
            <person name="Forbes L.D."/>
            <person name="Fowler R.G."/>
            <person name="Fu Q."/>
            <person name="Gabisi R.A."/>
            <person name="Ganer J."/>
            <person name="Garbino Pronczuk A."/>
            <person name="Garcia R.M."/>
            <person name="Garner T."/>
            <person name="Garrett T.E."/>
            <person name="Gonzalez D.A."/>
            <person name="Hamid H."/>
            <person name="Hawkins E.S."/>
            <person name="Hirani K."/>
            <person name="Hogues M.E."/>
            <person name="Hollins B."/>
            <person name="Hsiao C.-H."/>
            <person name="Jabil R."/>
            <person name="James M.L."/>
            <person name="Jhangiani S.N."/>
            <person name="Johnson B."/>
            <person name="Johnson Q."/>
            <person name="Joshi V."/>
            <person name="Kalu J.B."/>
            <person name="Kam C."/>
            <person name="Kashfia A."/>
            <person name="Keebler J."/>
            <person name="Kisamo H."/>
            <person name="Kovar C.L."/>
            <person name="Lago L.A."/>
            <person name="Lai C.-Y."/>
            <person name="Laidlaw J."/>
            <person name="Lara F."/>
            <person name="Le T.-K."/>
            <person name="Lee S.L."/>
            <person name="Legall F.H."/>
            <person name="Lemon S.J."/>
            <person name="Lewis L.R."/>
            <person name="Li B."/>
            <person name="Liu Y."/>
            <person name="Liu Y.-S."/>
            <person name="Lopez J."/>
            <person name="Lozado R.J."/>
            <person name="Lu J."/>
            <person name="Madu R.C."/>
            <person name="Maheshwari M."/>
            <person name="Maheshwari R."/>
            <person name="Malloy K."/>
            <person name="Martinez E."/>
            <person name="Mathew T."/>
            <person name="Mercado I.C."/>
            <person name="Mercado C."/>
            <person name="Meyer B."/>
            <person name="Montgomery K."/>
            <person name="Morgan M.B."/>
            <person name="Munidasa M."/>
            <person name="Nazareth L.V."/>
            <person name="Nelson J."/>
            <person name="Ng B.M."/>
            <person name="Nguyen N.B."/>
            <person name="Nguyen P.Q."/>
            <person name="Nguyen T."/>
            <person name="Obregon M."/>
            <person name="Okwuonu G.O."/>
            <person name="Onwere C.G."/>
            <person name="Orozco G."/>
            <person name="Parra A."/>
            <person name="Patel S."/>
            <person name="Patil S."/>
            <person name="Perez A."/>
            <person name="Perez Y."/>
            <person name="Pham C."/>
            <person name="Primus E.L."/>
            <person name="Pu L.-L."/>
            <person name="Puazo M."/>
            <person name="Qin X."/>
            <person name="Quiroz J.B."/>
            <person name="Reese J."/>
            <person name="Richards S."/>
            <person name="Rives C.M."/>
            <person name="Robberts R."/>
            <person name="Ruiz S.J."/>
            <person name="Ruiz M.J."/>
            <person name="Santibanez J."/>
            <person name="Schneider B.W."/>
            <person name="Sisson I."/>
            <person name="Smith M."/>
            <person name="Sodergren E."/>
            <person name="Song X.-Z."/>
            <person name="Song B.B."/>
            <person name="Summersgill H."/>
            <person name="Thelus R."/>
            <person name="Thornton R.D."/>
            <person name="Trejos Z.Y."/>
            <person name="Usmani K."/>
            <person name="Vattathil S."/>
            <person name="Villasana D."/>
            <person name="Walker D.L."/>
            <person name="Wang S."/>
            <person name="Wang K."/>
            <person name="White C.S."/>
            <person name="Williams A.C."/>
            <person name="Williamson J."/>
            <person name="Wilson K."/>
            <person name="Woghiren I.O."/>
            <person name="Woodworth J.R."/>
            <person name="Worley K.C."/>
            <person name="Wright R.A."/>
            <person name="Wu W."/>
            <person name="Young L."/>
            <person name="Zhang L."/>
            <person name="Zhang J."/>
            <person name="Zhu Y."/>
            <person name="Muzny D.M."/>
            <person name="Weinstock G."/>
            <person name="Gibbs R.A."/>
        </authorList>
    </citation>
    <scope>NUCLEOTIDE SEQUENCE [LARGE SCALE GENOMIC DNA]</scope>
    <source>
        <strain evidence="2">LSR1</strain>
    </source>
</reference>
<name>A0A8R2NNR6_ACYPI</name>
<dbReference type="GeneID" id="115033885"/>